<dbReference type="RefSeq" id="WP_344290530.1">
    <property type="nucleotide sequence ID" value="NZ_BAAAPF010000085.1"/>
</dbReference>
<name>A0ABP5K244_9ACTN</name>
<evidence type="ECO:0000256" key="2">
    <source>
        <dbReference type="SAM" id="Phobius"/>
    </source>
</evidence>
<keyword evidence="2" id="KW-0472">Membrane</keyword>
<keyword evidence="4" id="KW-1185">Reference proteome</keyword>
<feature type="transmembrane region" description="Helical" evidence="2">
    <location>
        <begin position="47"/>
        <end position="71"/>
    </location>
</feature>
<feature type="compositionally biased region" description="Basic and acidic residues" evidence="1">
    <location>
        <begin position="1"/>
        <end position="10"/>
    </location>
</feature>
<feature type="region of interest" description="Disordered" evidence="1">
    <location>
        <begin position="1"/>
        <end position="35"/>
    </location>
</feature>
<reference evidence="4" key="1">
    <citation type="journal article" date="2019" name="Int. J. Syst. Evol. Microbiol.">
        <title>The Global Catalogue of Microorganisms (GCM) 10K type strain sequencing project: providing services to taxonomists for standard genome sequencing and annotation.</title>
        <authorList>
            <consortium name="The Broad Institute Genomics Platform"/>
            <consortium name="The Broad Institute Genome Sequencing Center for Infectious Disease"/>
            <person name="Wu L."/>
            <person name="Ma J."/>
        </authorList>
    </citation>
    <scope>NUCLEOTIDE SEQUENCE [LARGE SCALE GENOMIC DNA]</scope>
    <source>
        <strain evidence="4">JCM 15481</strain>
    </source>
</reference>
<dbReference type="InterPro" id="IPR043857">
    <property type="entry name" value="DUF5819"/>
</dbReference>
<proteinExistence type="predicted"/>
<comment type="caution">
    <text evidence="3">The sequence shown here is derived from an EMBL/GenBank/DDBJ whole genome shotgun (WGS) entry which is preliminary data.</text>
</comment>
<evidence type="ECO:0000256" key="1">
    <source>
        <dbReference type="SAM" id="MobiDB-lite"/>
    </source>
</evidence>
<dbReference type="Proteomes" id="UP001500443">
    <property type="component" value="Unassembled WGS sequence"/>
</dbReference>
<organism evidence="3 4">
    <name type="scientific">Streptomyces synnematoformans</name>
    <dbReference type="NCBI Taxonomy" id="415721"/>
    <lineage>
        <taxon>Bacteria</taxon>
        <taxon>Bacillati</taxon>
        <taxon>Actinomycetota</taxon>
        <taxon>Actinomycetes</taxon>
        <taxon>Kitasatosporales</taxon>
        <taxon>Streptomycetaceae</taxon>
        <taxon>Streptomyces</taxon>
    </lineage>
</organism>
<dbReference type="Pfam" id="PF19136">
    <property type="entry name" value="DUF5819"/>
    <property type="match status" value="1"/>
</dbReference>
<keyword evidence="2" id="KW-0812">Transmembrane</keyword>
<evidence type="ECO:0000313" key="3">
    <source>
        <dbReference type="EMBL" id="GAA2124946.1"/>
    </source>
</evidence>
<gene>
    <name evidence="3" type="ORF">GCM10009802_30190</name>
</gene>
<sequence>MESRQPDESRAGIPDGGDAAGPAAEPEPETGPRPALGVAGLSPFSRVVVALAIAALVGVVTVHLGAGFLHVAPANTLSKKHDETIDRIVFPEFEQNWRLFAPNPLQTNIHVEVRARLQMPDGGARETGWVDLTAMDHEDIKGNPAPSHTVQNELRRGWDYWTDTHDEDNRAVSDRADLAEDYVKRIVMRRLGPVLNDGRVARIQLRQASRRIPPPPWSDEQWDTAPTYRELPWWIITAEDLMESDREVWEERAQ</sequence>
<evidence type="ECO:0000313" key="4">
    <source>
        <dbReference type="Proteomes" id="UP001500443"/>
    </source>
</evidence>
<keyword evidence="2" id="KW-1133">Transmembrane helix</keyword>
<protein>
    <submittedName>
        <fullName evidence="3">Uncharacterized protein</fullName>
    </submittedName>
</protein>
<accession>A0ABP5K244</accession>
<dbReference type="EMBL" id="BAAAPF010000085">
    <property type="protein sequence ID" value="GAA2124946.1"/>
    <property type="molecule type" value="Genomic_DNA"/>
</dbReference>